<dbReference type="EMBL" id="MGHF01000007">
    <property type="protein sequence ID" value="OGM64310.1"/>
    <property type="molecule type" value="Genomic_DNA"/>
</dbReference>
<feature type="transmembrane region" description="Helical" evidence="1">
    <location>
        <begin position="296"/>
        <end position="315"/>
    </location>
</feature>
<dbReference type="AlphaFoldDB" id="A0A1F8BK18"/>
<keyword evidence="1" id="KW-0812">Transmembrane</keyword>
<keyword evidence="1" id="KW-1133">Transmembrane helix</keyword>
<evidence type="ECO:0000313" key="3">
    <source>
        <dbReference type="Proteomes" id="UP000177082"/>
    </source>
</evidence>
<accession>A0A1F8BK18</accession>
<feature type="transmembrane region" description="Helical" evidence="1">
    <location>
        <begin position="134"/>
        <end position="151"/>
    </location>
</feature>
<evidence type="ECO:0000256" key="1">
    <source>
        <dbReference type="SAM" id="Phobius"/>
    </source>
</evidence>
<evidence type="ECO:0000313" key="2">
    <source>
        <dbReference type="EMBL" id="OGM64310.1"/>
    </source>
</evidence>
<dbReference type="STRING" id="1802519.A2961_00260"/>
<feature type="transmembrane region" description="Helical" evidence="1">
    <location>
        <begin position="107"/>
        <end position="128"/>
    </location>
</feature>
<feature type="transmembrane region" description="Helical" evidence="1">
    <location>
        <begin position="42"/>
        <end position="61"/>
    </location>
</feature>
<feature type="transmembrane region" description="Helical" evidence="1">
    <location>
        <begin position="163"/>
        <end position="196"/>
    </location>
</feature>
<feature type="transmembrane region" description="Helical" evidence="1">
    <location>
        <begin position="240"/>
        <end position="258"/>
    </location>
</feature>
<proteinExistence type="predicted"/>
<name>A0A1F8BK18_9BACT</name>
<gene>
    <name evidence="2" type="ORF">A2961_00260</name>
</gene>
<dbReference type="Proteomes" id="UP000177082">
    <property type="component" value="Unassembled WGS sequence"/>
</dbReference>
<sequence>MLGKIFNKILHEDEDATDKYAYHNKNKILEKNGTFWQKYGDLVIALGLFFIALVPRLVFLFKISDPQNAGDGWYGDTYHHWQIAYLSQEIGFHENFLRLWDLKGMEYFWGPLHPVLMIIMFSITGSVSIVNSRLLSILFGSAVISLLYLIVSKFWNRKTAFATAIFAITLPVAILNDSSGMLEPIGFFLLFLGILLLTKKPLLSGCVWALAAMARAEAWMFGGLLFLLSSRVLKKPGQMVILFIGWVVPMLLYMKYLLDNTTNFIYPIWWNYLANARGVWATSIGYTDYQLAVKPYLVAWFLVSLASIIVVWFRYKARGSLFILFGLANWAFIAGFMGLTHYLTGFQQWFWVIRFFEFPYVFGGFLLALVFLYIIPKYVPYLSKIHLVWVLWMPILVVIIGTQYIFWGPILEKYNSTRVSWEITKTWAHEFGREYQGGKVLIPEGEPSFTYAMVYFEGIKGKNILGQMFDPFYYMVDDPFASWGDNRRVMLGWLRDEEVKLIVVDTAKEKYSQLFERESQYFEFVKVIPDSKYVIYRVYPERIEIL</sequence>
<organism evidence="2 3">
    <name type="scientific">Candidatus Woesebacteria bacterium RIFCSPLOWO2_01_FULL_39_21</name>
    <dbReference type="NCBI Taxonomy" id="1802519"/>
    <lineage>
        <taxon>Bacteria</taxon>
        <taxon>Candidatus Woeseibacteriota</taxon>
    </lineage>
</organism>
<feature type="transmembrane region" description="Helical" evidence="1">
    <location>
        <begin position="387"/>
        <end position="407"/>
    </location>
</feature>
<feature type="transmembrane region" description="Helical" evidence="1">
    <location>
        <begin position="202"/>
        <end position="228"/>
    </location>
</feature>
<protein>
    <submittedName>
        <fullName evidence="2">Uncharacterized protein</fullName>
    </submittedName>
</protein>
<feature type="transmembrane region" description="Helical" evidence="1">
    <location>
        <begin position="322"/>
        <end position="343"/>
    </location>
</feature>
<comment type="caution">
    <text evidence="2">The sequence shown here is derived from an EMBL/GenBank/DDBJ whole genome shotgun (WGS) entry which is preliminary data.</text>
</comment>
<feature type="transmembrane region" description="Helical" evidence="1">
    <location>
        <begin position="349"/>
        <end position="375"/>
    </location>
</feature>
<keyword evidence="1" id="KW-0472">Membrane</keyword>
<reference evidence="2 3" key="1">
    <citation type="journal article" date="2016" name="Nat. Commun.">
        <title>Thousands of microbial genomes shed light on interconnected biogeochemical processes in an aquifer system.</title>
        <authorList>
            <person name="Anantharaman K."/>
            <person name="Brown C.T."/>
            <person name="Hug L.A."/>
            <person name="Sharon I."/>
            <person name="Castelle C.J."/>
            <person name="Probst A.J."/>
            <person name="Thomas B.C."/>
            <person name="Singh A."/>
            <person name="Wilkins M.J."/>
            <person name="Karaoz U."/>
            <person name="Brodie E.L."/>
            <person name="Williams K.H."/>
            <person name="Hubbard S.S."/>
            <person name="Banfield J.F."/>
        </authorList>
    </citation>
    <scope>NUCLEOTIDE SEQUENCE [LARGE SCALE GENOMIC DNA]</scope>
</reference>